<organism evidence="2 3">
    <name type="scientific">Mesorhabditis belari</name>
    <dbReference type="NCBI Taxonomy" id="2138241"/>
    <lineage>
        <taxon>Eukaryota</taxon>
        <taxon>Metazoa</taxon>
        <taxon>Ecdysozoa</taxon>
        <taxon>Nematoda</taxon>
        <taxon>Chromadorea</taxon>
        <taxon>Rhabditida</taxon>
        <taxon>Rhabditina</taxon>
        <taxon>Rhabditomorpha</taxon>
        <taxon>Rhabditoidea</taxon>
        <taxon>Rhabditidae</taxon>
        <taxon>Mesorhabditinae</taxon>
        <taxon>Mesorhabditis</taxon>
    </lineage>
</organism>
<feature type="chain" id="PRO_5042023354" evidence="1">
    <location>
        <begin position="18"/>
        <end position="128"/>
    </location>
</feature>
<dbReference type="InterPro" id="IPR045860">
    <property type="entry name" value="Snake_toxin-like_sf"/>
</dbReference>
<keyword evidence="2" id="KW-1185">Reference proteome</keyword>
<dbReference type="WBParaSite" id="MBELARI_LOCUS16766">
    <property type="protein sequence ID" value="MBELARI_LOCUS16766"/>
    <property type="gene ID" value="MBELARI_LOCUS16766"/>
</dbReference>
<dbReference type="Proteomes" id="UP000887575">
    <property type="component" value="Unassembled WGS sequence"/>
</dbReference>
<keyword evidence="1" id="KW-0732">Signal</keyword>
<evidence type="ECO:0000313" key="2">
    <source>
        <dbReference type="Proteomes" id="UP000887575"/>
    </source>
</evidence>
<proteinExistence type="predicted"/>
<dbReference type="PANTHER" id="PTHR34721">
    <property type="entry name" value="PROTEIN CBG09734"/>
    <property type="match status" value="1"/>
</dbReference>
<dbReference type="AlphaFoldDB" id="A0AAF3ERN1"/>
<accession>A0AAF3ERN1</accession>
<feature type="signal peptide" evidence="1">
    <location>
        <begin position="1"/>
        <end position="17"/>
    </location>
</feature>
<protein>
    <submittedName>
        <fullName evidence="3">UPAR/Ly6 domain-containing protein</fullName>
    </submittedName>
</protein>
<dbReference type="PANTHER" id="PTHR34721:SF3">
    <property type="entry name" value="ACTIVIN_RECP DOMAIN-CONTAINING PROTEIN-RELATED"/>
    <property type="match status" value="1"/>
</dbReference>
<name>A0AAF3ERN1_9BILA</name>
<evidence type="ECO:0000256" key="1">
    <source>
        <dbReference type="SAM" id="SignalP"/>
    </source>
</evidence>
<sequence length="128" mass="14514">MHRFILFAILIPTTIFALQCYNRETDVVDKKATKGELTIQNCTDEIFCVSYIQDGEDVKLTMLECANNSRGLDDDAACTKVETRTRQEGGITHTTNCCQTDLCNYLNLSSTQKFSLFLCFLSIFVVFK</sequence>
<dbReference type="SUPFAM" id="SSF57302">
    <property type="entry name" value="Snake toxin-like"/>
    <property type="match status" value="1"/>
</dbReference>
<evidence type="ECO:0000313" key="3">
    <source>
        <dbReference type="WBParaSite" id="MBELARI_LOCUS16766"/>
    </source>
</evidence>
<reference evidence="3" key="1">
    <citation type="submission" date="2024-02" db="UniProtKB">
        <authorList>
            <consortium name="WormBaseParasite"/>
        </authorList>
    </citation>
    <scope>IDENTIFICATION</scope>
</reference>